<organism evidence="2 3">
    <name type="scientific">Halorubrum rutilum</name>
    <dbReference type="NCBI Taxonomy" id="1364933"/>
    <lineage>
        <taxon>Archaea</taxon>
        <taxon>Methanobacteriati</taxon>
        <taxon>Methanobacteriota</taxon>
        <taxon>Stenosarchaea group</taxon>
        <taxon>Halobacteria</taxon>
        <taxon>Halobacteriales</taxon>
        <taxon>Haloferacaceae</taxon>
        <taxon>Halorubrum</taxon>
    </lineage>
</organism>
<dbReference type="AlphaFoldDB" id="A0ABD6ANQ0"/>
<protein>
    <submittedName>
        <fullName evidence="2">Acyclic terpene utilization AtuA family protein</fullName>
    </submittedName>
</protein>
<dbReference type="PANTHER" id="PTHR47708:SF2">
    <property type="entry name" value="SI:CH73-132F6.5"/>
    <property type="match status" value="1"/>
</dbReference>
<accession>A0ABD6ANQ0</accession>
<gene>
    <name evidence="2" type="ORF">ACFQMF_15275</name>
</gene>
<dbReference type="Proteomes" id="UP001596545">
    <property type="component" value="Unassembled WGS sequence"/>
</dbReference>
<keyword evidence="3" id="KW-1185">Reference proteome</keyword>
<evidence type="ECO:0000313" key="2">
    <source>
        <dbReference type="EMBL" id="MFC7325928.1"/>
    </source>
</evidence>
<name>A0ABD6ANQ0_9EURY</name>
<feature type="domain" description="Acyclic terpene utilisation N-terminal" evidence="1">
    <location>
        <begin position="3"/>
        <end position="446"/>
    </location>
</feature>
<proteinExistence type="predicted"/>
<comment type="caution">
    <text evidence="2">The sequence shown here is derived from an EMBL/GenBank/DDBJ whole genome shotgun (WGS) entry which is preliminary data.</text>
</comment>
<evidence type="ECO:0000313" key="3">
    <source>
        <dbReference type="Proteomes" id="UP001596545"/>
    </source>
</evidence>
<reference evidence="2 3" key="1">
    <citation type="journal article" date="2019" name="Int. J. Syst. Evol. Microbiol.">
        <title>The Global Catalogue of Microorganisms (GCM) 10K type strain sequencing project: providing services to taxonomists for standard genome sequencing and annotation.</title>
        <authorList>
            <consortium name="The Broad Institute Genomics Platform"/>
            <consortium name="The Broad Institute Genome Sequencing Center for Infectious Disease"/>
            <person name="Wu L."/>
            <person name="Ma J."/>
        </authorList>
    </citation>
    <scope>NUCLEOTIDE SEQUENCE [LARGE SCALE GENOMIC DNA]</scope>
    <source>
        <strain evidence="2 3">CGMCC 1.12554</strain>
    </source>
</reference>
<dbReference type="PANTHER" id="PTHR47708">
    <property type="match status" value="1"/>
</dbReference>
<dbReference type="Pfam" id="PF07287">
    <property type="entry name" value="AtuA"/>
    <property type="match status" value="1"/>
</dbReference>
<sequence length="450" mass="48767">MTVRIANAAGFWGDYPDATERLLASGAEFEYLQLEYLAEVTMGILDRLRDRDPEKGYATDFVEYVIAEHLAELVDREVRIVTNAGGLNPSSCATQVREHAAEQGVDVTVATVTGDDITDQLDRLHTRHELEPFEDDTRYEDVADDVVTAAAYLGAFPVAAALDSGADVVITGRVVDPALALGPLIHEYEWGREQYDRLAAGIVAGHLIECGTQVTGGNSTREWEMIEYDDVGYPIVAVEPDGEIQLTKPDGTGGEVSRATVAQQLVYEIGDPRAYLTPDVAADFTAPEITDVGEDTVAVTGCEGTAPPDSYKVSVHFENGYRVAGNMLYSRPDALAKAKRAASVIESRIEDRGLTVWDTRAEFVGHNAAHGPAAPARDDHNEVLLRFAARGPDREDLRRLGTEFAPLSLAGPPSVTGLTDSGRPRPRPIIDVWPTLVPKSVVKPEVCVDE</sequence>
<dbReference type="RefSeq" id="WP_256409666.1">
    <property type="nucleotide sequence ID" value="NZ_JANHDN010000006.1"/>
</dbReference>
<dbReference type="EMBL" id="JBHTBL010000019">
    <property type="protein sequence ID" value="MFC7325928.1"/>
    <property type="molecule type" value="Genomic_DNA"/>
</dbReference>
<dbReference type="InterPro" id="IPR010839">
    <property type="entry name" value="AtuA_N"/>
</dbReference>
<evidence type="ECO:0000259" key="1">
    <source>
        <dbReference type="Pfam" id="PF07287"/>
    </source>
</evidence>